<evidence type="ECO:0000256" key="2">
    <source>
        <dbReference type="ARBA" id="ARBA00005336"/>
    </source>
</evidence>
<gene>
    <name evidence="7" type="ORF">C4N9_11140</name>
</gene>
<dbReference type="PANTHER" id="PTHR30480">
    <property type="entry name" value="BETA-HEXOSAMINIDASE-RELATED"/>
    <property type="match status" value="1"/>
</dbReference>
<comment type="similarity">
    <text evidence="2">Belongs to the glycosyl hydrolase 3 family.</text>
</comment>
<dbReference type="InterPro" id="IPR001764">
    <property type="entry name" value="Glyco_hydro_3_N"/>
</dbReference>
<evidence type="ECO:0000313" key="7">
    <source>
        <dbReference type="EMBL" id="PWE28538.1"/>
    </source>
</evidence>
<evidence type="ECO:0000256" key="1">
    <source>
        <dbReference type="ARBA" id="ARBA00001231"/>
    </source>
</evidence>
<dbReference type="OrthoDB" id="9786661at2"/>
<evidence type="ECO:0000259" key="6">
    <source>
        <dbReference type="Pfam" id="PF00933"/>
    </source>
</evidence>
<dbReference type="InterPro" id="IPR036962">
    <property type="entry name" value="Glyco_hydro_3_N_sf"/>
</dbReference>
<dbReference type="EMBL" id="QEYD01000006">
    <property type="protein sequence ID" value="PWE28538.1"/>
    <property type="molecule type" value="Genomic_DNA"/>
</dbReference>
<keyword evidence="8" id="KW-1185">Reference proteome</keyword>
<accession>A0A2U2C9G1</accession>
<dbReference type="GO" id="GO:0005975">
    <property type="term" value="P:carbohydrate metabolic process"/>
    <property type="evidence" value="ECO:0007669"/>
    <property type="project" value="InterPro"/>
</dbReference>
<dbReference type="EC" id="3.2.1.52" evidence="3"/>
<evidence type="ECO:0000256" key="5">
    <source>
        <dbReference type="ARBA" id="ARBA00023295"/>
    </source>
</evidence>
<dbReference type="GeneID" id="94365446"/>
<comment type="catalytic activity">
    <reaction evidence="1">
        <text>Hydrolysis of terminal non-reducing N-acetyl-D-hexosamine residues in N-acetyl-beta-D-hexosaminides.</text>
        <dbReference type="EC" id="3.2.1.52"/>
    </reaction>
</comment>
<feature type="domain" description="Glycoside hydrolase family 3 N-terminal" evidence="6">
    <location>
        <begin position="29"/>
        <end position="287"/>
    </location>
</feature>
<dbReference type="InterPro" id="IPR050226">
    <property type="entry name" value="NagZ_Beta-hexosaminidase"/>
</dbReference>
<evidence type="ECO:0000256" key="4">
    <source>
        <dbReference type="ARBA" id="ARBA00022801"/>
    </source>
</evidence>
<reference evidence="7 8" key="1">
    <citation type="submission" date="2018-05" db="EMBL/GenBank/DDBJ databases">
        <title>Pararhodobacter marina sp. nov., isolated from deep-sea water of the Indian Ocean.</title>
        <authorList>
            <person name="Lai Q.Sr."/>
            <person name="Liu X."/>
            <person name="Shao Z."/>
        </authorList>
    </citation>
    <scope>NUCLEOTIDE SEQUENCE [LARGE SCALE GENOMIC DNA]</scope>
    <source>
        <strain evidence="7 8">CIC4N-9</strain>
    </source>
</reference>
<protein>
    <recommendedName>
        <fullName evidence="3">beta-N-acetylhexosaminidase</fullName>
        <ecNumber evidence="3">3.2.1.52</ecNumber>
    </recommendedName>
</protein>
<evidence type="ECO:0000313" key="8">
    <source>
        <dbReference type="Proteomes" id="UP000244940"/>
    </source>
</evidence>
<dbReference type="AlphaFoldDB" id="A0A2U2C9G1"/>
<dbReference type="Pfam" id="PF00933">
    <property type="entry name" value="Glyco_hydro_3"/>
    <property type="match status" value="1"/>
</dbReference>
<evidence type="ECO:0000256" key="3">
    <source>
        <dbReference type="ARBA" id="ARBA00012663"/>
    </source>
</evidence>
<keyword evidence="4" id="KW-0378">Hydrolase</keyword>
<dbReference type="PANTHER" id="PTHR30480:SF13">
    <property type="entry name" value="BETA-HEXOSAMINIDASE"/>
    <property type="match status" value="1"/>
</dbReference>
<dbReference type="Gene3D" id="3.20.20.300">
    <property type="entry name" value="Glycoside hydrolase, family 3, N-terminal domain"/>
    <property type="match status" value="1"/>
</dbReference>
<sequence length="326" mass="34783">MRRAVILGLSGPRVLPGEAALFRDADPWGFILFRRNIEDSAQLRALTDRLRDIVGWDAPVFVDQEGGTVQRLRPPLARDWPDASAQAGGEAAVRLRHRLMAHELRRHGIDGNCAPVIDVAGPDTHPFLQRRIWAQAPEAVARIARAAAEGMLAGGVLPVIKHLPGHGAANADSHVDLPRCHASLSALEARDFVPVRALADLPLGMSAHVVYEALDPQEPGTHSPVVLRHLREVLGFDGLLMTDDLNMNALGGSIPERAARAITAGCDIALHCSGDLAEMTGVVAAVGLLEGQAAKRAGRALAARHAPEPIDIAAANAEFERLTRTA</sequence>
<dbReference type="GO" id="GO:0004563">
    <property type="term" value="F:beta-N-acetylhexosaminidase activity"/>
    <property type="evidence" value="ECO:0007669"/>
    <property type="project" value="UniProtKB-EC"/>
</dbReference>
<dbReference type="GO" id="GO:0009254">
    <property type="term" value="P:peptidoglycan turnover"/>
    <property type="evidence" value="ECO:0007669"/>
    <property type="project" value="TreeGrafter"/>
</dbReference>
<organism evidence="7 8">
    <name type="scientific">Pararhodobacter marinus</name>
    <dbReference type="NCBI Taxonomy" id="2184063"/>
    <lineage>
        <taxon>Bacteria</taxon>
        <taxon>Pseudomonadati</taxon>
        <taxon>Pseudomonadota</taxon>
        <taxon>Alphaproteobacteria</taxon>
        <taxon>Rhodobacterales</taxon>
        <taxon>Paracoccaceae</taxon>
        <taxon>Pararhodobacter</taxon>
    </lineage>
</organism>
<dbReference type="RefSeq" id="WP_109533399.1">
    <property type="nucleotide sequence ID" value="NZ_QEYD01000006.1"/>
</dbReference>
<proteinExistence type="inferred from homology"/>
<dbReference type="InterPro" id="IPR017853">
    <property type="entry name" value="GH"/>
</dbReference>
<comment type="caution">
    <text evidence="7">The sequence shown here is derived from an EMBL/GenBank/DDBJ whole genome shotgun (WGS) entry which is preliminary data.</text>
</comment>
<dbReference type="SUPFAM" id="SSF51445">
    <property type="entry name" value="(Trans)glycosidases"/>
    <property type="match status" value="1"/>
</dbReference>
<keyword evidence="5" id="KW-0326">Glycosidase</keyword>
<dbReference type="Proteomes" id="UP000244940">
    <property type="component" value="Unassembled WGS sequence"/>
</dbReference>
<name>A0A2U2C9G1_9RHOB</name>